<accession>A0ABV0RC56</accession>
<dbReference type="Pfam" id="PF00307">
    <property type="entry name" value="CH"/>
    <property type="match status" value="1"/>
</dbReference>
<dbReference type="PROSITE" id="PS00020">
    <property type="entry name" value="ACTININ_2"/>
    <property type="match status" value="1"/>
</dbReference>
<dbReference type="Proteomes" id="UP001434883">
    <property type="component" value="Unassembled WGS sequence"/>
</dbReference>
<evidence type="ECO:0000313" key="5">
    <source>
        <dbReference type="EMBL" id="MEQ2205729.1"/>
    </source>
</evidence>
<sequence>MEMSGVLFSSRTKSATAGLPSSLSSLSPTSDYAGPLSPGIPGPSHSAGPGRVPSPSLSPIRGSSPGPGQAAFNYNQLEGRFKQLQGSSLKKSVLQKIFQLTDLPLIHLLFKPKECFHLDDFWDVEVIRSCRLRRRLERCQLQSCRIILLLEERTPCLCLECPPPTATVKEWFDPVEVWQSDEREAVQKKTFTKWVNSHLSRVSCRITDLYMDLRDGRMLIKLLEVLSGERLVCNLIKFCCFQPKPTKGRMRIHCLENVDKALQFLKEQRVHLENMGSHDIVDGNHRLTLGLIWTIILRFQVRGGLTFILDT</sequence>
<dbReference type="PANTHER" id="PTHR11915">
    <property type="entry name" value="SPECTRIN/FILAMIN RELATED CYTOSKELETAL PROTEIN"/>
    <property type="match status" value="1"/>
</dbReference>
<evidence type="ECO:0000256" key="3">
    <source>
        <dbReference type="SAM" id="MobiDB-lite"/>
    </source>
</evidence>
<protein>
    <recommendedName>
        <fullName evidence="4">Calponin-homology (CH) domain-containing protein</fullName>
    </recommendedName>
</protein>
<organism evidence="5 6">
    <name type="scientific">Xenoophorus captivus</name>
    <dbReference type="NCBI Taxonomy" id="1517983"/>
    <lineage>
        <taxon>Eukaryota</taxon>
        <taxon>Metazoa</taxon>
        <taxon>Chordata</taxon>
        <taxon>Craniata</taxon>
        <taxon>Vertebrata</taxon>
        <taxon>Euteleostomi</taxon>
        <taxon>Actinopterygii</taxon>
        <taxon>Neopterygii</taxon>
        <taxon>Teleostei</taxon>
        <taxon>Neoteleostei</taxon>
        <taxon>Acanthomorphata</taxon>
        <taxon>Ovalentaria</taxon>
        <taxon>Atherinomorphae</taxon>
        <taxon>Cyprinodontiformes</taxon>
        <taxon>Goodeidae</taxon>
        <taxon>Xenoophorus</taxon>
    </lineage>
</organism>
<comment type="caution">
    <text evidence="5">The sequence shown here is derived from an EMBL/GenBank/DDBJ whole genome shotgun (WGS) entry which is preliminary data.</text>
</comment>
<dbReference type="InterPro" id="IPR001715">
    <property type="entry name" value="CH_dom"/>
</dbReference>
<feature type="compositionally biased region" description="Low complexity" evidence="3">
    <location>
        <begin position="14"/>
        <end position="30"/>
    </location>
</feature>
<evidence type="ECO:0000313" key="6">
    <source>
        <dbReference type="Proteomes" id="UP001434883"/>
    </source>
</evidence>
<keyword evidence="1" id="KW-0677">Repeat</keyword>
<reference evidence="5 6" key="1">
    <citation type="submission" date="2021-06" db="EMBL/GenBank/DDBJ databases">
        <authorList>
            <person name="Palmer J.M."/>
        </authorList>
    </citation>
    <scope>NUCLEOTIDE SEQUENCE [LARGE SCALE GENOMIC DNA]</scope>
    <source>
        <strain evidence="5 6">XC_2019</strain>
        <tissue evidence="5">Muscle</tissue>
    </source>
</reference>
<dbReference type="InterPro" id="IPR036872">
    <property type="entry name" value="CH_dom_sf"/>
</dbReference>
<dbReference type="Gene3D" id="1.10.418.10">
    <property type="entry name" value="Calponin-like domain"/>
    <property type="match status" value="1"/>
</dbReference>
<dbReference type="EMBL" id="JAHRIN010042257">
    <property type="protein sequence ID" value="MEQ2205729.1"/>
    <property type="molecule type" value="Genomic_DNA"/>
</dbReference>
<evidence type="ECO:0000256" key="2">
    <source>
        <dbReference type="ARBA" id="ARBA00023203"/>
    </source>
</evidence>
<dbReference type="SUPFAM" id="SSF47576">
    <property type="entry name" value="Calponin-homology domain, CH-domain"/>
    <property type="match status" value="1"/>
</dbReference>
<dbReference type="CDD" id="cd21246">
    <property type="entry name" value="CH_SPTB-like_rpt1"/>
    <property type="match status" value="1"/>
</dbReference>
<feature type="domain" description="Calponin-homology (CH)" evidence="4">
    <location>
        <begin position="185"/>
        <end position="300"/>
    </location>
</feature>
<dbReference type="PROSITE" id="PS50021">
    <property type="entry name" value="CH"/>
    <property type="match status" value="1"/>
</dbReference>
<dbReference type="PROSITE" id="PS00019">
    <property type="entry name" value="ACTININ_1"/>
    <property type="match status" value="1"/>
</dbReference>
<keyword evidence="2" id="KW-0009">Actin-binding</keyword>
<proteinExistence type="predicted"/>
<name>A0ABV0RC56_9TELE</name>
<feature type="region of interest" description="Disordered" evidence="3">
    <location>
        <begin position="1"/>
        <end position="69"/>
    </location>
</feature>
<evidence type="ECO:0000256" key="1">
    <source>
        <dbReference type="ARBA" id="ARBA00022737"/>
    </source>
</evidence>
<evidence type="ECO:0000259" key="4">
    <source>
        <dbReference type="PROSITE" id="PS50021"/>
    </source>
</evidence>
<dbReference type="InterPro" id="IPR001589">
    <property type="entry name" value="Actinin_actin-bd_CS"/>
</dbReference>
<gene>
    <name evidence="5" type="ORF">XENOCAPTIV_011628</name>
</gene>
<dbReference type="SMART" id="SM00033">
    <property type="entry name" value="CH"/>
    <property type="match status" value="1"/>
</dbReference>
<keyword evidence="6" id="KW-1185">Reference proteome</keyword>